<evidence type="ECO:0000313" key="3">
    <source>
        <dbReference type="Proteomes" id="UP000712080"/>
    </source>
</evidence>
<organism evidence="2 3">
    <name type="scientific">Flavobacterium silvaticum</name>
    <dbReference type="NCBI Taxonomy" id="1852020"/>
    <lineage>
        <taxon>Bacteria</taxon>
        <taxon>Pseudomonadati</taxon>
        <taxon>Bacteroidota</taxon>
        <taxon>Flavobacteriia</taxon>
        <taxon>Flavobacteriales</taxon>
        <taxon>Flavobacteriaceae</taxon>
        <taxon>Flavobacterium</taxon>
    </lineage>
</organism>
<dbReference type="Proteomes" id="UP000712080">
    <property type="component" value="Unassembled WGS sequence"/>
</dbReference>
<protein>
    <submittedName>
        <fullName evidence="2">DUF1761 domain-containing protein</fullName>
    </submittedName>
</protein>
<keyword evidence="1" id="KW-0812">Transmembrane</keyword>
<feature type="transmembrane region" description="Helical" evidence="1">
    <location>
        <begin position="137"/>
        <end position="156"/>
    </location>
</feature>
<dbReference type="EMBL" id="JAAMPU010000101">
    <property type="protein sequence ID" value="NMH27586.1"/>
    <property type="molecule type" value="Genomic_DNA"/>
</dbReference>
<dbReference type="AlphaFoldDB" id="A0A972FKD4"/>
<accession>A0A972FKD4</accession>
<reference evidence="2" key="1">
    <citation type="submission" date="2020-02" db="EMBL/GenBank/DDBJ databases">
        <title>Flavobacterium sp. genome.</title>
        <authorList>
            <person name="Jung H.S."/>
            <person name="Baek J.H."/>
            <person name="Jeon C.O."/>
        </authorList>
    </citation>
    <scope>NUCLEOTIDE SEQUENCE</scope>
    <source>
        <strain evidence="2">SE-s28</strain>
    </source>
</reference>
<proteinExistence type="predicted"/>
<gene>
    <name evidence="2" type="ORF">G6047_06045</name>
</gene>
<evidence type="ECO:0000256" key="1">
    <source>
        <dbReference type="SAM" id="Phobius"/>
    </source>
</evidence>
<evidence type="ECO:0000313" key="2">
    <source>
        <dbReference type="EMBL" id="NMH27586.1"/>
    </source>
</evidence>
<feature type="transmembrane region" description="Helical" evidence="1">
    <location>
        <begin position="51"/>
        <end position="71"/>
    </location>
</feature>
<keyword evidence="1" id="KW-0472">Membrane</keyword>
<sequence>MEINFYAVLVAALSSLVTGMIWYNPKVFGNAWMREIKFTPDPNVKPNMIKMFGLTFVYSFFVAFFIQMMVIHQFGAIGMVGGDPTKALPSFTAFMADYGTAFRTFKHGALHGTMVGLFFITPIMGVGALYENRSFKYVLITGGYWVLTCAVMGAIVCGWV</sequence>
<feature type="transmembrane region" description="Helical" evidence="1">
    <location>
        <begin position="6"/>
        <end position="24"/>
    </location>
</feature>
<keyword evidence="3" id="KW-1185">Reference proteome</keyword>
<feature type="transmembrane region" description="Helical" evidence="1">
    <location>
        <begin position="109"/>
        <end position="130"/>
    </location>
</feature>
<dbReference type="Pfam" id="PF08570">
    <property type="entry name" value="DUF1761"/>
    <property type="match status" value="1"/>
</dbReference>
<name>A0A972FKD4_9FLAO</name>
<keyword evidence="1" id="KW-1133">Transmembrane helix</keyword>
<dbReference type="InterPro" id="IPR013879">
    <property type="entry name" value="DUF1761"/>
</dbReference>
<comment type="caution">
    <text evidence="2">The sequence shown here is derived from an EMBL/GenBank/DDBJ whole genome shotgun (WGS) entry which is preliminary data.</text>
</comment>
<dbReference type="RefSeq" id="WP_169526585.1">
    <property type="nucleotide sequence ID" value="NZ_JAAMPU010000101.1"/>
</dbReference>